<comment type="caution">
    <text evidence="9">The sequence shown here is derived from an EMBL/GenBank/DDBJ whole genome shotgun (WGS) entry which is preliminary data.</text>
</comment>
<dbReference type="EMBL" id="JADIMV010000088">
    <property type="protein sequence ID" value="MBO8440032.1"/>
    <property type="molecule type" value="Genomic_DNA"/>
</dbReference>
<keyword evidence="5 7" id="KW-0472">Membrane</keyword>
<sequence>LLAGVVGVSNIMIVTVRERTQEIGVRRALGATPGTIIRQIMAESFVLTVVAGLAGLVCGVGALVAVGKFMESSPSDFFAAPQVTFGAAVAALAVLVVFGLFAGFLPSKRALEIKAIDALRDE</sequence>
<dbReference type="Proteomes" id="UP000712007">
    <property type="component" value="Unassembled WGS sequence"/>
</dbReference>
<dbReference type="PANTHER" id="PTHR30572">
    <property type="entry name" value="MEMBRANE COMPONENT OF TRANSPORTER-RELATED"/>
    <property type="match status" value="1"/>
</dbReference>
<evidence type="ECO:0000256" key="5">
    <source>
        <dbReference type="ARBA" id="ARBA00023136"/>
    </source>
</evidence>
<dbReference type="AlphaFoldDB" id="A0A940DLA4"/>
<keyword evidence="2" id="KW-1003">Cell membrane</keyword>
<evidence type="ECO:0000313" key="10">
    <source>
        <dbReference type="Proteomes" id="UP000712007"/>
    </source>
</evidence>
<dbReference type="GO" id="GO:0005886">
    <property type="term" value="C:plasma membrane"/>
    <property type="evidence" value="ECO:0007669"/>
    <property type="project" value="UniProtKB-SubCell"/>
</dbReference>
<gene>
    <name evidence="9" type="ORF">IAC51_05215</name>
</gene>
<dbReference type="InterPro" id="IPR050250">
    <property type="entry name" value="Macrolide_Exporter_MacB"/>
</dbReference>
<evidence type="ECO:0000256" key="1">
    <source>
        <dbReference type="ARBA" id="ARBA00004651"/>
    </source>
</evidence>
<dbReference type="InterPro" id="IPR003838">
    <property type="entry name" value="ABC3_permease_C"/>
</dbReference>
<protein>
    <submittedName>
        <fullName evidence="9">FtsX-like permease family protein</fullName>
    </submittedName>
</protein>
<evidence type="ECO:0000313" key="9">
    <source>
        <dbReference type="EMBL" id="MBO8440032.1"/>
    </source>
</evidence>
<name>A0A940DLA4_9BACT</name>
<feature type="domain" description="ABC3 transporter permease C-terminal" evidence="8">
    <location>
        <begin position="1"/>
        <end position="113"/>
    </location>
</feature>
<dbReference type="Pfam" id="PF02687">
    <property type="entry name" value="FtsX"/>
    <property type="match status" value="1"/>
</dbReference>
<evidence type="ECO:0000256" key="4">
    <source>
        <dbReference type="ARBA" id="ARBA00022989"/>
    </source>
</evidence>
<feature type="transmembrane region" description="Helical" evidence="7">
    <location>
        <begin position="85"/>
        <end position="105"/>
    </location>
</feature>
<evidence type="ECO:0000256" key="7">
    <source>
        <dbReference type="SAM" id="Phobius"/>
    </source>
</evidence>
<organism evidence="9 10">
    <name type="scientific">Candidatus Aphodosoma intestinipullorum</name>
    <dbReference type="NCBI Taxonomy" id="2840674"/>
    <lineage>
        <taxon>Bacteria</taxon>
        <taxon>Pseudomonadati</taxon>
        <taxon>Bacteroidota</taxon>
        <taxon>Bacteroidia</taxon>
        <taxon>Bacteroidales</taxon>
        <taxon>Candidatus Aphodosoma</taxon>
    </lineage>
</organism>
<keyword evidence="4 7" id="KW-1133">Transmembrane helix</keyword>
<keyword evidence="3 7" id="KW-0812">Transmembrane</keyword>
<feature type="transmembrane region" description="Helical" evidence="7">
    <location>
        <begin position="45"/>
        <end position="65"/>
    </location>
</feature>
<proteinExistence type="inferred from homology"/>
<dbReference type="GO" id="GO:0022857">
    <property type="term" value="F:transmembrane transporter activity"/>
    <property type="evidence" value="ECO:0007669"/>
    <property type="project" value="TreeGrafter"/>
</dbReference>
<reference evidence="9" key="2">
    <citation type="journal article" date="2021" name="PeerJ">
        <title>Extensive microbial diversity within the chicken gut microbiome revealed by metagenomics and culture.</title>
        <authorList>
            <person name="Gilroy R."/>
            <person name="Ravi A."/>
            <person name="Getino M."/>
            <person name="Pursley I."/>
            <person name="Horton D.L."/>
            <person name="Alikhan N.F."/>
            <person name="Baker D."/>
            <person name="Gharbi K."/>
            <person name="Hall N."/>
            <person name="Watson M."/>
            <person name="Adriaenssens E.M."/>
            <person name="Foster-Nyarko E."/>
            <person name="Jarju S."/>
            <person name="Secka A."/>
            <person name="Antonio M."/>
            <person name="Oren A."/>
            <person name="Chaudhuri R.R."/>
            <person name="La Ragione R."/>
            <person name="Hildebrand F."/>
            <person name="Pallen M.J."/>
        </authorList>
    </citation>
    <scope>NUCLEOTIDE SEQUENCE</scope>
    <source>
        <strain evidence="9">3924</strain>
    </source>
</reference>
<comment type="subcellular location">
    <subcellularLocation>
        <location evidence="1">Cell membrane</location>
        <topology evidence="1">Multi-pass membrane protein</topology>
    </subcellularLocation>
</comment>
<comment type="similarity">
    <text evidence="6">Belongs to the ABC-4 integral membrane protein family.</text>
</comment>
<evidence type="ECO:0000256" key="3">
    <source>
        <dbReference type="ARBA" id="ARBA00022692"/>
    </source>
</evidence>
<evidence type="ECO:0000256" key="6">
    <source>
        <dbReference type="ARBA" id="ARBA00038076"/>
    </source>
</evidence>
<dbReference type="PANTHER" id="PTHR30572:SF4">
    <property type="entry name" value="ABC TRANSPORTER PERMEASE YTRF"/>
    <property type="match status" value="1"/>
</dbReference>
<evidence type="ECO:0000256" key="2">
    <source>
        <dbReference type="ARBA" id="ARBA00022475"/>
    </source>
</evidence>
<feature type="non-terminal residue" evidence="9">
    <location>
        <position position="1"/>
    </location>
</feature>
<accession>A0A940DLA4</accession>
<reference evidence="9" key="1">
    <citation type="submission" date="2020-10" db="EMBL/GenBank/DDBJ databases">
        <authorList>
            <person name="Gilroy R."/>
        </authorList>
    </citation>
    <scope>NUCLEOTIDE SEQUENCE</scope>
    <source>
        <strain evidence="9">3924</strain>
    </source>
</reference>
<evidence type="ECO:0000259" key="8">
    <source>
        <dbReference type="Pfam" id="PF02687"/>
    </source>
</evidence>